<comment type="caution">
    <text evidence="8">The sequence shown here is derived from an EMBL/GenBank/DDBJ whole genome shotgun (WGS) entry which is preliminary data.</text>
</comment>
<dbReference type="GO" id="GO:0005741">
    <property type="term" value="C:mitochondrial outer membrane"/>
    <property type="evidence" value="ECO:0007669"/>
    <property type="project" value="TreeGrafter"/>
</dbReference>
<name>A0A2S6C2U7_9PEZI</name>
<reference evidence="9" key="1">
    <citation type="journal article" date="2017" name="bioRxiv">
        <title>Conservation of a gene cluster reveals novel cercosporin biosynthetic mechanisms and extends production to the genus Colletotrichum.</title>
        <authorList>
            <person name="de Jonge R."/>
            <person name="Ebert M.K."/>
            <person name="Huitt-Roehl C.R."/>
            <person name="Pal P."/>
            <person name="Suttle J.C."/>
            <person name="Spanner R.E."/>
            <person name="Neubauer J.D."/>
            <person name="Jurick W.M.II."/>
            <person name="Stott K.A."/>
            <person name="Secor G.A."/>
            <person name="Thomma B.P.H.J."/>
            <person name="Van de Peer Y."/>
            <person name="Townsend C.A."/>
            <person name="Bolton M.D."/>
        </authorList>
    </citation>
    <scope>NUCLEOTIDE SEQUENCE [LARGE SCALE GENOMIC DNA]</scope>
    <source>
        <strain evidence="9">CBS538.71</strain>
    </source>
</reference>
<evidence type="ECO:0000313" key="9">
    <source>
        <dbReference type="Proteomes" id="UP000237631"/>
    </source>
</evidence>
<dbReference type="AlphaFoldDB" id="A0A2S6C2U7"/>
<comment type="subcellular location">
    <subcellularLocation>
        <location evidence="1">Membrane</location>
        <topology evidence="1">Multi-pass membrane protein</topology>
    </subcellularLocation>
</comment>
<evidence type="ECO:0000256" key="7">
    <source>
        <dbReference type="SAM" id="SignalP"/>
    </source>
</evidence>
<evidence type="ECO:0000256" key="1">
    <source>
        <dbReference type="ARBA" id="ARBA00004141"/>
    </source>
</evidence>
<proteinExistence type="inferred from homology"/>
<keyword evidence="7" id="KW-0732">Signal</keyword>
<feature type="chain" id="PRO_5015609345" description="HIG1 domain-containing protein" evidence="7">
    <location>
        <begin position="24"/>
        <end position="176"/>
    </location>
</feature>
<evidence type="ECO:0000256" key="2">
    <source>
        <dbReference type="ARBA" id="ARBA00022692"/>
    </source>
</evidence>
<organism evidence="8 9">
    <name type="scientific">Cercospora berteroae</name>
    <dbReference type="NCBI Taxonomy" id="357750"/>
    <lineage>
        <taxon>Eukaryota</taxon>
        <taxon>Fungi</taxon>
        <taxon>Dikarya</taxon>
        <taxon>Ascomycota</taxon>
        <taxon>Pezizomycotina</taxon>
        <taxon>Dothideomycetes</taxon>
        <taxon>Dothideomycetidae</taxon>
        <taxon>Mycosphaerellales</taxon>
        <taxon>Mycosphaerellaceae</taxon>
        <taxon>Cercospora</taxon>
    </lineage>
</organism>
<evidence type="ECO:0000256" key="6">
    <source>
        <dbReference type="SAM" id="Phobius"/>
    </source>
</evidence>
<evidence type="ECO:0000256" key="5">
    <source>
        <dbReference type="ARBA" id="ARBA00038013"/>
    </source>
</evidence>
<feature type="signal peptide" evidence="7">
    <location>
        <begin position="1"/>
        <end position="23"/>
    </location>
</feature>
<feature type="transmembrane region" description="Helical" evidence="6">
    <location>
        <begin position="77"/>
        <end position="97"/>
    </location>
</feature>
<sequence length="176" mass="18852">MPSAIALCKFVGTISLGLLTVQSRHQTIRNRPANTLISQGVSYTLSTQSLPSLLTLPSAKPAAYTLNQTTRLSTLHIRALSTISTISLVTAFALSPPRIKHPYLIWTAIVATASGALNLAMDKGLKSRVIKDEVGEVNGEEIEKTARDQQYLEFVRTLIAGTGFTMGVVGIWGDGA</sequence>
<gene>
    <name evidence="8" type="ORF">CBER1_02968</name>
</gene>
<keyword evidence="2 6" id="KW-0812">Transmembrane</keyword>
<protein>
    <recommendedName>
        <fullName evidence="10">HIG1 domain-containing protein</fullName>
    </recommendedName>
</protein>
<accession>A0A2S6C2U7</accession>
<dbReference type="OrthoDB" id="5336366at2759"/>
<evidence type="ECO:0008006" key="10">
    <source>
        <dbReference type="Google" id="ProtNLM"/>
    </source>
</evidence>
<keyword evidence="4 6" id="KW-0472">Membrane</keyword>
<dbReference type="PANTHER" id="PTHR37278:SF1">
    <property type="entry name" value="AUTOPHAGY-RELATED PROTEIN 33-RELATED"/>
    <property type="match status" value="1"/>
</dbReference>
<dbReference type="EMBL" id="PNEN01000572">
    <property type="protein sequence ID" value="PPJ54040.1"/>
    <property type="molecule type" value="Genomic_DNA"/>
</dbReference>
<evidence type="ECO:0000256" key="4">
    <source>
        <dbReference type="ARBA" id="ARBA00023136"/>
    </source>
</evidence>
<evidence type="ECO:0000313" key="8">
    <source>
        <dbReference type="EMBL" id="PPJ54040.1"/>
    </source>
</evidence>
<dbReference type="Proteomes" id="UP000237631">
    <property type="component" value="Unassembled WGS sequence"/>
</dbReference>
<dbReference type="InterPro" id="IPR051668">
    <property type="entry name" value="ATG33"/>
</dbReference>
<keyword evidence="9" id="KW-1185">Reference proteome</keyword>
<dbReference type="PANTHER" id="PTHR37278">
    <property type="entry name" value="AUTOPHAGY-RELATED PROTEIN 33-RELATED"/>
    <property type="match status" value="1"/>
</dbReference>
<feature type="transmembrane region" description="Helical" evidence="6">
    <location>
        <begin position="154"/>
        <end position="173"/>
    </location>
</feature>
<dbReference type="GO" id="GO:0016236">
    <property type="term" value="P:macroautophagy"/>
    <property type="evidence" value="ECO:0007669"/>
    <property type="project" value="TreeGrafter"/>
</dbReference>
<keyword evidence="3 6" id="KW-1133">Transmembrane helix</keyword>
<feature type="transmembrane region" description="Helical" evidence="6">
    <location>
        <begin position="103"/>
        <end position="121"/>
    </location>
</feature>
<evidence type="ECO:0000256" key="3">
    <source>
        <dbReference type="ARBA" id="ARBA00022989"/>
    </source>
</evidence>
<comment type="similarity">
    <text evidence="5">Belongs to the ATG33 family.</text>
</comment>
<dbReference type="GO" id="GO:0000422">
    <property type="term" value="P:autophagy of mitochondrion"/>
    <property type="evidence" value="ECO:0007669"/>
    <property type="project" value="TreeGrafter"/>
</dbReference>